<proteinExistence type="predicted"/>
<accession>A0A6A4GXM2</accession>
<dbReference type="SUPFAM" id="SSF81383">
    <property type="entry name" value="F-box domain"/>
    <property type="match status" value="1"/>
</dbReference>
<dbReference type="Proteomes" id="UP000799118">
    <property type="component" value="Unassembled WGS sequence"/>
</dbReference>
<dbReference type="OrthoDB" id="2745898at2759"/>
<dbReference type="EMBL" id="ML769667">
    <property type="protein sequence ID" value="KAE9390183.1"/>
    <property type="molecule type" value="Genomic_DNA"/>
</dbReference>
<protein>
    <recommendedName>
        <fullName evidence="3">F-box domain-containing protein</fullName>
    </recommendedName>
</protein>
<organism evidence="1 2">
    <name type="scientific">Gymnopus androsaceus JB14</name>
    <dbReference type="NCBI Taxonomy" id="1447944"/>
    <lineage>
        <taxon>Eukaryota</taxon>
        <taxon>Fungi</taxon>
        <taxon>Dikarya</taxon>
        <taxon>Basidiomycota</taxon>
        <taxon>Agaricomycotina</taxon>
        <taxon>Agaricomycetes</taxon>
        <taxon>Agaricomycetidae</taxon>
        <taxon>Agaricales</taxon>
        <taxon>Marasmiineae</taxon>
        <taxon>Omphalotaceae</taxon>
        <taxon>Gymnopus</taxon>
    </lineage>
</organism>
<dbReference type="InterPro" id="IPR036047">
    <property type="entry name" value="F-box-like_dom_sf"/>
</dbReference>
<keyword evidence="2" id="KW-1185">Reference proteome</keyword>
<reference evidence="1" key="1">
    <citation type="journal article" date="2019" name="Environ. Microbiol.">
        <title>Fungal ecological strategies reflected in gene transcription - a case study of two litter decomposers.</title>
        <authorList>
            <person name="Barbi F."/>
            <person name="Kohler A."/>
            <person name="Barry K."/>
            <person name="Baskaran P."/>
            <person name="Daum C."/>
            <person name="Fauchery L."/>
            <person name="Ihrmark K."/>
            <person name="Kuo A."/>
            <person name="LaButti K."/>
            <person name="Lipzen A."/>
            <person name="Morin E."/>
            <person name="Grigoriev I.V."/>
            <person name="Henrissat B."/>
            <person name="Lindahl B."/>
            <person name="Martin F."/>
        </authorList>
    </citation>
    <scope>NUCLEOTIDE SEQUENCE</scope>
    <source>
        <strain evidence="1">JB14</strain>
    </source>
</reference>
<dbReference type="AlphaFoldDB" id="A0A6A4GXM2"/>
<name>A0A6A4GXM2_9AGAR</name>
<evidence type="ECO:0008006" key="3">
    <source>
        <dbReference type="Google" id="ProtNLM"/>
    </source>
</evidence>
<evidence type="ECO:0000313" key="2">
    <source>
        <dbReference type="Proteomes" id="UP000799118"/>
    </source>
</evidence>
<sequence length="335" mass="37434">MMEKRQSKRPFGRGLRKILTKWASKSLSSSLSLSSPGPSAVVQQLPNAKSLSSSLASSSPGPSAVVQQLPNELVELILDHLYFDTPTLLNCALVARAWVHRSQRGIFREIILEISTSRTLLTQSFLKAQSVVKNPRLASYVQSLELHRFIEPSSSEAIIGSLHAIAASIVQHLSKLNFLRINYPLYMLRDASLIQLRFDRVLIPTFPELVSLLSCAAHLKVLNVDRDWNDGWHWHAARALNSSILQTDFANVGVDARSVGARSILLDELQFESSVWHIDMFLTWFRQDSCPFDIQNLRLLRIGSGAHTSAMLKYAGRNLRELELLESSLNLSAPA</sequence>
<gene>
    <name evidence="1" type="ORF">BT96DRAFT_1024684</name>
</gene>
<evidence type="ECO:0000313" key="1">
    <source>
        <dbReference type="EMBL" id="KAE9390183.1"/>
    </source>
</evidence>